<organism evidence="1 2">
    <name type="scientific">Rhypophila decipiens</name>
    <dbReference type="NCBI Taxonomy" id="261697"/>
    <lineage>
        <taxon>Eukaryota</taxon>
        <taxon>Fungi</taxon>
        <taxon>Dikarya</taxon>
        <taxon>Ascomycota</taxon>
        <taxon>Pezizomycotina</taxon>
        <taxon>Sordariomycetes</taxon>
        <taxon>Sordariomycetidae</taxon>
        <taxon>Sordariales</taxon>
        <taxon>Naviculisporaceae</taxon>
        <taxon>Rhypophila</taxon>
    </lineage>
</organism>
<reference evidence="1" key="2">
    <citation type="submission" date="2023-05" db="EMBL/GenBank/DDBJ databases">
        <authorList>
            <consortium name="Lawrence Berkeley National Laboratory"/>
            <person name="Steindorff A."/>
            <person name="Hensen N."/>
            <person name="Bonometti L."/>
            <person name="Westerberg I."/>
            <person name="Brannstrom I.O."/>
            <person name="Guillou S."/>
            <person name="Cros-Aarteil S."/>
            <person name="Calhoun S."/>
            <person name="Haridas S."/>
            <person name="Kuo A."/>
            <person name="Mondo S."/>
            <person name="Pangilinan J."/>
            <person name="Riley R."/>
            <person name="Labutti K."/>
            <person name="Andreopoulos B."/>
            <person name="Lipzen A."/>
            <person name="Chen C."/>
            <person name="Yanf M."/>
            <person name="Daum C."/>
            <person name="Ng V."/>
            <person name="Clum A."/>
            <person name="Ohm R."/>
            <person name="Martin F."/>
            <person name="Silar P."/>
            <person name="Natvig D."/>
            <person name="Lalanne C."/>
            <person name="Gautier V."/>
            <person name="Ament-Velasquez S.L."/>
            <person name="Kruys A."/>
            <person name="Hutchinson M.I."/>
            <person name="Powell A.J."/>
            <person name="Barry K."/>
            <person name="Miller A.N."/>
            <person name="Grigoriev I.V."/>
            <person name="Debuchy R."/>
            <person name="Gladieux P."/>
            <person name="Thoren M.H."/>
            <person name="Johannesson H."/>
        </authorList>
    </citation>
    <scope>NUCLEOTIDE SEQUENCE</scope>
    <source>
        <strain evidence="1">PSN293</strain>
    </source>
</reference>
<accession>A0AAN6XZW9</accession>
<protein>
    <submittedName>
        <fullName evidence="1">Uncharacterized protein</fullName>
    </submittedName>
</protein>
<name>A0AAN6XZW9_9PEZI</name>
<comment type="caution">
    <text evidence="1">The sequence shown here is derived from an EMBL/GenBank/DDBJ whole genome shotgun (WGS) entry which is preliminary data.</text>
</comment>
<keyword evidence="2" id="KW-1185">Reference proteome</keyword>
<evidence type="ECO:0000313" key="1">
    <source>
        <dbReference type="EMBL" id="KAK4209819.1"/>
    </source>
</evidence>
<dbReference type="EMBL" id="MU858193">
    <property type="protein sequence ID" value="KAK4209819.1"/>
    <property type="molecule type" value="Genomic_DNA"/>
</dbReference>
<reference evidence="1" key="1">
    <citation type="journal article" date="2023" name="Mol. Phylogenet. Evol.">
        <title>Genome-scale phylogeny and comparative genomics of the fungal order Sordariales.</title>
        <authorList>
            <person name="Hensen N."/>
            <person name="Bonometti L."/>
            <person name="Westerberg I."/>
            <person name="Brannstrom I.O."/>
            <person name="Guillou S."/>
            <person name="Cros-Aarteil S."/>
            <person name="Calhoun S."/>
            <person name="Haridas S."/>
            <person name="Kuo A."/>
            <person name="Mondo S."/>
            <person name="Pangilinan J."/>
            <person name="Riley R."/>
            <person name="LaButti K."/>
            <person name="Andreopoulos B."/>
            <person name="Lipzen A."/>
            <person name="Chen C."/>
            <person name="Yan M."/>
            <person name="Daum C."/>
            <person name="Ng V."/>
            <person name="Clum A."/>
            <person name="Steindorff A."/>
            <person name="Ohm R.A."/>
            <person name="Martin F."/>
            <person name="Silar P."/>
            <person name="Natvig D.O."/>
            <person name="Lalanne C."/>
            <person name="Gautier V."/>
            <person name="Ament-Velasquez S.L."/>
            <person name="Kruys A."/>
            <person name="Hutchinson M.I."/>
            <person name="Powell A.J."/>
            <person name="Barry K."/>
            <person name="Miller A.N."/>
            <person name="Grigoriev I.V."/>
            <person name="Debuchy R."/>
            <person name="Gladieux P."/>
            <person name="Hiltunen Thoren M."/>
            <person name="Johannesson H."/>
        </authorList>
    </citation>
    <scope>NUCLEOTIDE SEQUENCE</scope>
    <source>
        <strain evidence="1">PSN293</strain>
    </source>
</reference>
<evidence type="ECO:0000313" key="2">
    <source>
        <dbReference type="Proteomes" id="UP001301769"/>
    </source>
</evidence>
<dbReference type="SUPFAM" id="SSF52047">
    <property type="entry name" value="RNI-like"/>
    <property type="match status" value="1"/>
</dbReference>
<dbReference type="InterPro" id="IPR032675">
    <property type="entry name" value="LRR_dom_sf"/>
</dbReference>
<dbReference type="Proteomes" id="UP001301769">
    <property type="component" value="Unassembled WGS sequence"/>
</dbReference>
<sequence length="507" mass="58603">MEHATQPAHILRLPDEVLLDVVYELVTLVAKRKQRYLIARISDYDTNPSEYAHTALARLARVSRRFHAIASQILYETVNLDYVDQKFKWDHITHYHGKQVGQEVVNKEAGNRPIPAWWRARSGSPPHLLYRTLMESPSLRNHCRTLRLKLKLRFCEDEDPYVAPNPILMQSVVRNMFTWLCNITKLDLYYDDELGNDDVLAAVSKNLVHLQQVRKLMIQDGQHILLPDLYYGIIRKLPNLESLAVQEAGRRRGRIDYADKFPPLQITLPPPSLTSISFHDGFEDDPPNLDWFLRQPLNLVKFTFELRYRDHGDWNAGWSLPTIFSLLRHQARTLRTIDIGILYTGHGGNLETVNLSGFTSLEELTLSYWDIEVDTRTSDGSWTSHLPINEGHAAILSAPKLKRFTLCFDQISRMGSQSLASFGEEQENWLRELVLDAARGQPKASLRHVHLDYRPVPERMKPKGVEVWPWARINRVRDLDEVKRAGIEITYVTPRVTEGKFHGLEVE</sequence>
<dbReference type="AlphaFoldDB" id="A0AAN6XZW9"/>
<gene>
    <name evidence="1" type="ORF">QBC37DRAFT_390973</name>
</gene>
<dbReference type="Gene3D" id="3.80.10.10">
    <property type="entry name" value="Ribonuclease Inhibitor"/>
    <property type="match status" value="1"/>
</dbReference>
<proteinExistence type="predicted"/>